<dbReference type="EMBL" id="GANP01015674">
    <property type="protein sequence ID" value="JAB68794.1"/>
    <property type="molecule type" value="mRNA"/>
</dbReference>
<dbReference type="InterPro" id="IPR053231">
    <property type="entry name" value="GPCR_LN-TM7"/>
</dbReference>
<dbReference type="PANTHER" id="PTHR45902:SF3">
    <property type="entry name" value="G-PROTEIN COUPLED RECEPTORS FAMILY 2 PROFILE 2 DOMAIN-CONTAINING PROTEIN"/>
    <property type="match status" value="1"/>
</dbReference>
<feature type="chain" id="PRO_5004737557" evidence="1">
    <location>
        <begin position="38"/>
        <end position="392"/>
    </location>
</feature>
<feature type="signal peptide" evidence="1">
    <location>
        <begin position="1"/>
        <end position="37"/>
    </location>
</feature>
<dbReference type="AlphaFoldDB" id="V5GX56"/>
<evidence type="ECO:0000313" key="2">
    <source>
        <dbReference type="EMBL" id="JAB68794.1"/>
    </source>
</evidence>
<proteinExistence type="evidence at transcript level"/>
<organism evidence="2">
    <name type="scientific">Ixodes ricinus</name>
    <name type="common">Common tick</name>
    <name type="synonym">Acarus ricinus</name>
    <dbReference type="NCBI Taxonomy" id="34613"/>
    <lineage>
        <taxon>Eukaryota</taxon>
        <taxon>Metazoa</taxon>
        <taxon>Ecdysozoa</taxon>
        <taxon>Arthropoda</taxon>
        <taxon>Chelicerata</taxon>
        <taxon>Arachnida</taxon>
        <taxon>Acari</taxon>
        <taxon>Parasitiformes</taxon>
        <taxon>Ixodida</taxon>
        <taxon>Ixodoidea</taxon>
        <taxon>Ixodidae</taxon>
        <taxon>Ixodinae</taxon>
        <taxon>Ixodes</taxon>
    </lineage>
</organism>
<reference evidence="2" key="1">
    <citation type="journal article" date="2015" name="Sci. Rep.">
        <title>Tissue- and time-dependent transcription in Ixodes ricinus salivary glands and midguts when blood feeding on the vertebrate host.</title>
        <authorList>
            <person name="Kotsyfakis M."/>
            <person name="Schwarz A."/>
            <person name="Erhart J."/>
            <person name="Ribeiro J.M."/>
        </authorList>
    </citation>
    <scope>NUCLEOTIDE SEQUENCE</scope>
    <source>
        <tissue evidence="2">Salivary gland and midgut</tissue>
    </source>
</reference>
<protein>
    <submittedName>
        <fullName evidence="2">Putative secreted protein</fullName>
    </submittedName>
</protein>
<dbReference type="PANTHER" id="PTHR45902">
    <property type="entry name" value="LATROPHILIN RECEPTOR-LIKE PROTEIN A"/>
    <property type="match status" value="1"/>
</dbReference>
<name>V5GX56_IXORI</name>
<keyword evidence="1" id="KW-0732">Signal</keyword>
<sequence length="392" mass="42793">MLPPPRVCRGAMSALLSRVSLALLVVMLIASRHSTAAEDREEDGLPWWDFVRRERLSAGVCASDESDLCGGSPEFSTSPFMCRCDPDCGRFGDCCVDKGHPTPRQVSWMCLYHAGREFYGQADCPADFEEDHEDGIVKHCHRQGSQLKALQDVPVYSVISRTMYANIFCAVCHGDADSLRPWTVRLDCNRAWDAARVLTLLSRGSYSQRSRTMHGPSTSGLSCHLHLAETASESFFHELVGVRECRLAVSACRDHSNPRDVDLCGRYTAMVYSPSRMANYKNFHCYRCSGGVSPFKLGALECGARAAGAGNDLPERMHVVLSVKSNFVNAGKCPGSTGIYDPVLSRCFKEPERAWTLLKSPSAAKAADAASLLSEVLLAVIAAIAGHSASFI</sequence>
<accession>V5GX56</accession>
<evidence type="ECO:0000256" key="1">
    <source>
        <dbReference type="SAM" id="SignalP"/>
    </source>
</evidence>